<dbReference type="Pfam" id="PF07751">
    <property type="entry name" value="Abi_2"/>
    <property type="match status" value="1"/>
</dbReference>
<evidence type="ECO:0000313" key="3">
    <source>
        <dbReference type="Proteomes" id="UP000593812"/>
    </source>
</evidence>
<accession>A0A7S6VTG7</accession>
<dbReference type="EMBL" id="CP048656">
    <property type="protein sequence ID" value="QOW44372.1"/>
    <property type="molecule type" value="Genomic_DNA"/>
</dbReference>
<reference evidence="2 3" key="1">
    <citation type="submission" date="2020-02" db="EMBL/GenBank/DDBJ databases">
        <title>Tigecycline-resistant Acinetobacter species from pigs and migratory birds.</title>
        <authorList>
            <person name="Chen C."/>
            <person name="Sun J."/>
            <person name="Liao X.-P."/>
            <person name="Liu Y.-H."/>
        </authorList>
    </citation>
    <scope>NUCLEOTIDE SEQUENCE [LARGE SCALE GENOMIC DNA]</scope>
    <source>
        <strain evidence="2 3">C15_T</strain>
        <plasmid evidence="2 3">pC15-2</plasmid>
    </source>
</reference>
<dbReference type="InterPro" id="IPR011664">
    <property type="entry name" value="Abi_system_AbiD/AbiF-like"/>
</dbReference>
<sequence>MPYSLYLKPYRQPIDLINDLKGKNLLFSNEVEAEKILSQISYYHFKIYLHPMLDLQGTNPKVFRSNSFFESGVELYRFDEELRILMFKAIAKIEVKLRSRLDHLISRTTSDPFWYLDNSLFFIVRNNTYAIDSIRDKISNDFNREKELYASNYRSKYYNDKHDKYKNLPPFWIASELLSLGQIYKIYDAINHSLPTIDFDNLAKEFGAKDYKVLVNWIRCIRDVRNRCAHHSRLWNAKLSIPSNLNNVLTISSPNKHRPYTTIAVIQKMLKKLQIQNLDLRAELEDIFNRYPFANNHMHQAGFPTNWNTDPLWIR</sequence>
<dbReference type="AlphaFoldDB" id="A0A7S6VTG7"/>
<keyword evidence="2" id="KW-0614">Plasmid</keyword>
<gene>
    <name evidence="2" type="ORF">G0027_16070</name>
</gene>
<evidence type="ECO:0000313" key="2">
    <source>
        <dbReference type="EMBL" id="QOW44372.1"/>
    </source>
</evidence>
<geneLocation type="plasmid" evidence="2 3">
    <name>pC15-2</name>
</geneLocation>
<organism evidence="2 3">
    <name type="scientific">Acinetobacter indicus</name>
    <dbReference type="NCBI Taxonomy" id="756892"/>
    <lineage>
        <taxon>Bacteria</taxon>
        <taxon>Pseudomonadati</taxon>
        <taxon>Pseudomonadota</taxon>
        <taxon>Gammaproteobacteria</taxon>
        <taxon>Moraxellales</taxon>
        <taxon>Moraxellaceae</taxon>
        <taxon>Acinetobacter</taxon>
    </lineage>
</organism>
<feature type="coiled-coil region" evidence="1">
    <location>
        <begin position="263"/>
        <end position="290"/>
    </location>
</feature>
<protein>
    <submittedName>
        <fullName evidence="2">Abi family protein</fullName>
    </submittedName>
</protein>
<keyword evidence="1" id="KW-0175">Coiled coil</keyword>
<dbReference type="Proteomes" id="UP000593812">
    <property type="component" value="Plasmid pC15-2"/>
</dbReference>
<proteinExistence type="predicted"/>
<evidence type="ECO:0000256" key="1">
    <source>
        <dbReference type="SAM" id="Coils"/>
    </source>
</evidence>
<name>A0A7S6VTG7_9GAMM</name>